<organism evidence="1 2">
    <name type="scientific">Alicyclobacillus hesperidum</name>
    <dbReference type="NCBI Taxonomy" id="89784"/>
    <lineage>
        <taxon>Bacteria</taxon>
        <taxon>Bacillati</taxon>
        <taxon>Bacillota</taxon>
        <taxon>Bacilli</taxon>
        <taxon>Bacillales</taxon>
        <taxon>Alicyclobacillaceae</taxon>
        <taxon>Alicyclobacillus</taxon>
    </lineage>
</organism>
<reference evidence="1" key="1">
    <citation type="submission" date="2023-02" db="EMBL/GenBank/DDBJ databases">
        <title>Proposal of a novel subspecies: Alicyclobacillus hesperidum subspecies aegle.</title>
        <authorList>
            <person name="Goto K."/>
            <person name="Fujii T."/>
            <person name="Yasui K."/>
            <person name="Mochida K."/>
            <person name="Kato-Tanaka Y."/>
            <person name="Morohoshi S."/>
            <person name="An S.Y."/>
            <person name="Kasai H."/>
            <person name="Yokota A."/>
        </authorList>
    </citation>
    <scope>NUCLEOTIDE SEQUENCE</scope>
    <source>
        <strain evidence="1">DSM 12766</strain>
    </source>
</reference>
<dbReference type="EMBL" id="BSRA01000015">
    <property type="protein sequence ID" value="GLV14688.1"/>
    <property type="molecule type" value="Genomic_DNA"/>
</dbReference>
<comment type="caution">
    <text evidence="1">The sequence shown here is derived from an EMBL/GenBank/DDBJ whole genome shotgun (WGS) entry which is preliminary data.</text>
</comment>
<proteinExistence type="predicted"/>
<protein>
    <submittedName>
        <fullName evidence="1">Uncharacterized protein</fullName>
    </submittedName>
</protein>
<evidence type="ECO:0000313" key="2">
    <source>
        <dbReference type="Proteomes" id="UP001157137"/>
    </source>
</evidence>
<gene>
    <name evidence="1" type="ORF">Heshes_23720</name>
</gene>
<dbReference type="Proteomes" id="UP001157137">
    <property type="component" value="Unassembled WGS sequence"/>
</dbReference>
<dbReference type="AlphaFoldDB" id="A0AA37U236"/>
<evidence type="ECO:0000313" key="1">
    <source>
        <dbReference type="EMBL" id="GLV14688.1"/>
    </source>
</evidence>
<accession>A0AA37U236</accession>
<name>A0AA37U236_9BACL</name>
<sequence length="60" mass="6332">MGTNTHASMGGVVASTLSIESCSLGNAWHDVLHDGIYQKTNGSAGCSYQLDTVFRITVTQ</sequence>